<proteinExistence type="predicted"/>
<dbReference type="Proteomes" id="UP000217790">
    <property type="component" value="Unassembled WGS sequence"/>
</dbReference>
<organism evidence="1 2">
    <name type="scientific">Armillaria gallica</name>
    <name type="common">Bulbous honey fungus</name>
    <name type="synonym">Armillaria bulbosa</name>
    <dbReference type="NCBI Taxonomy" id="47427"/>
    <lineage>
        <taxon>Eukaryota</taxon>
        <taxon>Fungi</taxon>
        <taxon>Dikarya</taxon>
        <taxon>Basidiomycota</taxon>
        <taxon>Agaricomycotina</taxon>
        <taxon>Agaricomycetes</taxon>
        <taxon>Agaricomycetidae</taxon>
        <taxon>Agaricales</taxon>
        <taxon>Marasmiineae</taxon>
        <taxon>Physalacriaceae</taxon>
        <taxon>Armillaria</taxon>
    </lineage>
</organism>
<sequence>MTTSTNDTPRPSMNNHLPSLNQLAALTNDNIPQPIARLILINSRSTTSPLCIRTALRRSMIGRRKASHQFVSCFRYDGYGFTLSRGL</sequence>
<evidence type="ECO:0000313" key="2">
    <source>
        <dbReference type="Proteomes" id="UP000217790"/>
    </source>
</evidence>
<gene>
    <name evidence="1" type="ORF">ARMGADRAFT_1016208</name>
</gene>
<name>A0A2H3CZ03_ARMGA</name>
<dbReference type="EMBL" id="KZ293674">
    <property type="protein sequence ID" value="PBK88215.1"/>
    <property type="molecule type" value="Genomic_DNA"/>
</dbReference>
<dbReference type="InParanoid" id="A0A2H3CZ03"/>
<dbReference type="AlphaFoldDB" id="A0A2H3CZ03"/>
<reference evidence="2" key="1">
    <citation type="journal article" date="2017" name="Nat. Ecol. Evol.">
        <title>Genome expansion and lineage-specific genetic innovations in the forest pathogenic fungi Armillaria.</title>
        <authorList>
            <person name="Sipos G."/>
            <person name="Prasanna A.N."/>
            <person name="Walter M.C."/>
            <person name="O'Connor E."/>
            <person name="Balint B."/>
            <person name="Krizsan K."/>
            <person name="Kiss B."/>
            <person name="Hess J."/>
            <person name="Varga T."/>
            <person name="Slot J."/>
            <person name="Riley R."/>
            <person name="Boka B."/>
            <person name="Rigling D."/>
            <person name="Barry K."/>
            <person name="Lee J."/>
            <person name="Mihaltcheva S."/>
            <person name="LaButti K."/>
            <person name="Lipzen A."/>
            <person name="Waldron R."/>
            <person name="Moloney N.M."/>
            <person name="Sperisen C."/>
            <person name="Kredics L."/>
            <person name="Vagvoelgyi C."/>
            <person name="Patrignani A."/>
            <person name="Fitzpatrick D."/>
            <person name="Nagy I."/>
            <person name="Doyle S."/>
            <person name="Anderson J.B."/>
            <person name="Grigoriev I.V."/>
            <person name="Gueldener U."/>
            <person name="Muensterkoetter M."/>
            <person name="Nagy L.G."/>
        </authorList>
    </citation>
    <scope>NUCLEOTIDE SEQUENCE [LARGE SCALE GENOMIC DNA]</scope>
    <source>
        <strain evidence="2">Ar21-2</strain>
    </source>
</reference>
<protein>
    <submittedName>
        <fullName evidence="1">Uncharacterized protein</fullName>
    </submittedName>
</protein>
<evidence type="ECO:0000313" key="1">
    <source>
        <dbReference type="EMBL" id="PBK88215.1"/>
    </source>
</evidence>
<keyword evidence="2" id="KW-1185">Reference proteome</keyword>
<accession>A0A2H3CZ03</accession>